<dbReference type="Proteomes" id="UP000000461">
    <property type="component" value="Segment"/>
</dbReference>
<sequence>MLNPLRKIKQAEKKSDEQLAIEAREEVVLRRAESLKVLDTNPTTFALTAGVTVKDLSAYLDTLRGLGLVDVRSRQTVTGAAYRVLVDLAADEVRQGRSPNLFTTVIARRAIWAKVGGSEEAFNVALENLRFADLAFENGEDGYVVL</sequence>
<dbReference type="EMBL" id="JX100814">
    <property type="protein sequence ID" value="AFU86687.1"/>
    <property type="molecule type" value="Genomic_DNA"/>
</dbReference>
<keyword evidence="2" id="KW-1185">Reference proteome</keyword>
<gene>
    <name evidence="1" type="ORF">CcrRogue_gp205</name>
</gene>
<protein>
    <submittedName>
        <fullName evidence="1">Uncharacterized protein</fullName>
    </submittedName>
</protein>
<proteinExistence type="predicted"/>
<reference evidence="1 2" key="1">
    <citation type="journal article" date="2012" name="BMC Genomics">
        <title>The Caulobacter crescentus phage phiCbK: genomics of a canonical phage.</title>
        <authorList>
            <person name="Gill J.J."/>
            <person name="Berry J.D."/>
            <person name="Russell W.K."/>
            <person name="Lessor L."/>
            <person name="Escobar Garcia D.A."/>
            <person name="Hernandez D."/>
            <person name="Kane A."/>
            <person name="Keene J."/>
            <person name="Maddox M."/>
            <person name="Martin R."/>
            <person name="Mohan S."/>
            <person name="Thorn A.M."/>
            <person name="Russell D.H."/>
            <person name="Young R."/>
        </authorList>
    </citation>
    <scope>NUCLEOTIDE SEQUENCE [LARGE SCALE GENOMIC DNA]</scope>
</reference>
<dbReference type="OrthoDB" id="37397at10239"/>
<evidence type="ECO:0000313" key="1">
    <source>
        <dbReference type="EMBL" id="AFU86687.1"/>
    </source>
</evidence>
<name>K4K380_9CAUD</name>
<dbReference type="KEGG" id="vg:13995986"/>
<accession>K4K380</accession>
<evidence type="ECO:0000313" key="2">
    <source>
        <dbReference type="Proteomes" id="UP000000461"/>
    </source>
</evidence>
<organism evidence="1 2">
    <name type="scientific">Caulobacter phage CcrRogue</name>
    <dbReference type="NCBI Taxonomy" id="2927986"/>
    <lineage>
        <taxon>Viruses</taxon>
        <taxon>Duplodnaviria</taxon>
        <taxon>Heunggongvirae</taxon>
        <taxon>Uroviricota</taxon>
        <taxon>Caudoviricetes</taxon>
        <taxon>Jeanschmidtviridae</taxon>
        <taxon>Poindextervirus</taxon>
        <taxon>Poindextervirus rogue</taxon>
    </lineage>
</organism>